<name>A0AAV7NH45_PLEWA</name>
<evidence type="ECO:0000256" key="1">
    <source>
        <dbReference type="SAM" id="MobiDB-lite"/>
    </source>
</evidence>
<organism evidence="2 3">
    <name type="scientific">Pleurodeles waltl</name>
    <name type="common">Iberian ribbed newt</name>
    <dbReference type="NCBI Taxonomy" id="8319"/>
    <lineage>
        <taxon>Eukaryota</taxon>
        <taxon>Metazoa</taxon>
        <taxon>Chordata</taxon>
        <taxon>Craniata</taxon>
        <taxon>Vertebrata</taxon>
        <taxon>Euteleostomi</taxon>
        <taxon>Amphibia</taxon>
        <taxon>Batrachia</taxon>
        <taxon>Caudata</taxon>
        <taxon>Salamandroidea</taxon>
        <taxon>Salamandridae</taxon>
        <taxon>Pleurodelinae</taxon>
        <taxon>Pleurodeles</taxon>
    </lineage>
</organism>
<feature type="region of interest" description="Disordered" evidence="1">
    <location>
        <begin position="256"/>
        <end position="276"/>
    </location>
</feature>
<feature type="region of interest" description="Disordered" evidence="1">
    <location>
        <begin position="183"/>
        <end position="204"/>
    </location>
</feature>
<gene>
    <name evidence="2" type="ORF">NDU88_002650</name>
</gene>
<feature type="compositionally biased region" description="Polar residues" evidence="1">
    <location>
        <begin position="309"/>
        <end position="321"/>
    </location>
</feature>
<evidence type="ECO:0000313" key="2">
    <source>
        <dbReference type="EMBL" id="KAJ1114412.1"/>
    </source>
</evidence>
<reference evidence="2" key="1">
    <citation type="journal article" date="2022" name="bioRxiv">
        <title>Sequencing and chromosome-scale assembly of the giantPleurodeles waltlgenome.</title>
        <authorList>
            <person name="Brown T."/>
            <person name="Elewa A."/>
            <person name="Iarovenko S."/>
            <person name="Subramanian E."/>
            <person name="Araus A.J."/>
            <person name="Petzold A."/>
            <person name="Susuki M."/>
            <person name="Suzuki K.-i.T."/>
            <person name="Hayashi T."/>
            <person name="Toyoda A."/>
            <person name="Oliveira C."/>
            <person name="Osipova E."/>
            <person name="Leigh N.D."/>
            <person name="Simon A."/>
            <person name="Yun M.H."/>
        </authorList>
    </citation>
    <scope>NUCLEOTIDE SEQUENCE</scope>
    <source>
        <strain evidence="2">20211129_DDA</strain>
        <tissue evidence="2">Liver</tissue>
    </source>
</reference>
<feature type="region of interest" description="Disordered" evidence="1">
    <location>
        <begin position="296"/>
        <end position="323"/>
    </location>
</feature>
<dbReference type="EMBL" id="JANPWB010000012">
    <property type="protein sequence ID" value="KAJ1114412.1"/>
    <property type="molecule type" value="Genomic_DNA"/>
</dbReference>
<dbReference type="AlphaFoldDB" id="A0AAV7NH45"/>
<evidence type="ECO:0000313" key="3">
    <source>
        <dbReference type="Proteomes" id="UP001066276"/>
    </source>
</evidence>
<protein>
    <submittedName>
        <fullName evidence="2">Uncharacterized protein</fullName>
    </submittedName>
</protein>
<dbReference type="Proteomes" id="UP001066276">
    <property type="component" value="Chromosome 8"/>
</dbReference>
<sequence>MPEASRAPCRGPDASPMAMRMACVYSSGCEGEQAKIEEERPGVAGRKEGRVFSCKLAVAHLDWLQVSRGTPSAIRLSAVKIDSERVYSLYLNLAHTFVRAAVAAGKGVNDGLCGERRRRSYSTSGLWSEAVRGVRQGRRYTARCSLRGPRTVSGADLTEVKKQGGETTAPALMSPVKHYLKGPQVGTGKLGTIRKGKPGSRGPECNITTDNICLTKRRGQSQAKGSLGELENYTGGGSGGKIVNTGSITKYLQPGVEEKSEISPPPTEAQSAPGGSAVLERDSLEKWEAQMAQLSTIGGSSLRGKEDSLSVQGPLSESNASALVEPSDGGVYELLLSLPKDIRE</sequence>
<comment type="caution">
    <text evidence="2">The sequence shown here is derived from an EMBL/GenBank/DDBJ whole genome shotgun (WGS) entry which is preliminary data.</text>
</comment>
<accession>A0AAV7NH45</accession>
<keyword evidence="3" id="KW-1185">Reference proteome</keyword>
<proteinExistence type="predicted"/>